<dbReference type="Pfam" id="PF00557">
    <property type="entry name" value="Peptidase_M24"/>
    <property type="match status" value="1"/>
</dbReference>
<dbReference type="SUPFAM" id="SSF55920">
    <property type="entry name" value="Creatinase/aminopeptidase"/>
    <property type="match status" value="1"/>
</dbReference>
<dbReference type="EMBL" id="BMOQ01000003">
    <property type="protein sequence ID" value="GGN13079.1"/>
    <property type="molecule type" value="Genomic_DNA"/>
</dbReference>
<organism evidence="2 3">
    <name type="scientific">Halarchaeum nitratireducens</name>
    <dbReference type="NCBI Taxonomy" id="489913"/>
    <lineage>
        <taxon>Archaea</taxon>
        <taxon>Methanobacteriati</taxon>
        <taxon>Methanobacteriota</taxon>
        <taxon>Stenosarchaea group</taxon>
        <taxon>Halobacteria</taxon>
        <taxon>Halobacteriales</taxon>
        <taxon>Halobacteriaceae</taxon>
    </lineage>
</organism>
<dbReference type="PANTHER" id="PTHR46112:SF2">
    <property type="entry name" value="XAA-PRO AMINOPEPTIDASE P-RELATED"/>
    <property type="match status" value="1"/>
</dbReference>
<dbReference type="AlphaFoldDB" id="A0A830G982"/>
<reference evidence="2 3" key="1">
    <citation type="journal article" date="2019" name="Int. J. Syst. Evol. Microbiol.">
        <title>The Global Catalogue of Microorganisms (GCM) 10K type strain sequencing project: providing services to taxonomists for standard genome sequencing and annotation.</title>
        <authorList>
            <consortium name="The Broad Institute Genomics Platform"/>
            <consortium name="The Broad Institute Genome Sequencing Center for Infectious Disease"/>
            <person name="Wu L."/>
            <person name="Ma J."/>
        </authorList>
    </citation>
    <scope>NUCLEOTIDE SEQUENCE [LARGE SCALE GENOMIC DNA]</scope>
    <source>
        <strain evidence="2 3">JCM 16331</strain>
    </source>
</reference>
<dbReference type="PANTHER" id="PTHR46112">
    <property type="entry name" value="AMINOPEPTIDASE"/>
    <property type="match status" value="1"/>
</dbReference>
<sequence>MTATDGRAATALADAIEARDAAAFVHVGDRSDATMRYLAGPALPDRPSAFLLSAAGERLLCPPPGAASAAREAFDGTVVGAGSIDGHAAGERAAAVLAEREATGTVLATATIPHAAALYLERAGYEVASTDALDAARATKTEAEIERIRAVQTAAAAGVERAEAVLANAERREGIGGDADADAAALIHGGDALTTASLRREVNAALARAGVDPAGNTLVAAGAAWRDPARGGDDPIRADDPVLVDLAPRDAAGYHGRLARTFVVDTDGGWDRRAHLAVTRAREAGLAELEAGTPASRVHEETAAEIVAYGFDAVGDGRTGGTRALGHGAGLARREAPWLTGTSELEPGHVVALAPTVFDAGEGGGVRIADLAVITEKGYELLGEYRTSLSPTVD</sequence>
<gene>
    <name evidence="2" type="ORF">GCM10009021_11560</name>
</gene>
<evidence type="ECO:0000259" key="1">
    <source>
        <dbReference type="Pfam" id="PF00557"/>
    </source>
</evidence>
<dbReference type="InterPro" id="IPR036005">
    <property type="entry name" value="Creatinase/aminopeptidase-like"/>
</dbReference>
<proteinExistence type="predicted"/>
<dbReference type="Proteomes" id="UP000608850">
    <property type="component" value="Unassembled WGS sequence"/>
</dbReference>
<feature type="domain" description="Peptidase M24" evidence="1">
    <location>
        <begin position="147"/>
        <end position="376"/>
    </location>
</feature>
<dbReference type="RefSeq" id="WP_229772800.1">
    <property type="nucleotide sequence ID" value="NZ_BMOQ01000003.1"/>
</dbReference>
<dbReference type="CDD" id="cd01066">
    <property type="entry name" value="APP_MetAP"/>
    <property type="match status" value="1"/>
</dbReference>
<protein>
    <recommendedName>
        <fullName evidence="1">Peptidase M24 domain-containing protein</fullName>
    </recommendedName>
</protein>
<evidence type="ECO:0000313" key="3">
    <source>
        <dbReference type="Proteomes" id="UP000608850"/>
    </source>
</evidence>
<keyword evidence="3" id="KW-1185">Reference proteome</keyword>
<comment type="caution">
    <text evidence="2">The sequence shown here is derived from an EMBL/GenBank/DDBJ whole genome shotgun (WGS) entry which is preliminary data.</text>
</comment>
<dbReference type="InterPro" id="IPR050659">
    <property type="entry name" value="Peptidase_M24B"/>
</dbReference>
<name>A0A830G982_9EURY</name>
<accession>A0A830G982</accession>
<evidence type="ECO:0000313" key="2">
    <source>
        <dbReference type="EMBL" id="GGN13079.1"/>
    </source>
</evidence>
<dbReference type="InterPro" id="IPR000994">
    <property type="entry name" value="Pept_M24"/>
</dbReference>
<dbReference type="Gene3D" id="3.90.230.10">
    <property type="entry name" value="Creatinase/methionine aminopeptidase superfamily"/>
    <property type="match status" value="1"/>
</dbReference>